<dbReference type="InterPro" id="IPR003594">
    <property type="entry name" value="HATPase_dom"/>
</dbReference>
<dbReference type="SMART" id="SM00388">
    <property type="entry name" value="HisKA"/>
    <property type="match status" value="1"/>
</dbReference>
<dbReference type="PRINTS" id="PR00344">
    <property type="entry name" value="BCTRLSENSOR"/>
</dbReference>
<dbReference type="AlphaFoldDB" id="A0A517NZY4"/>
<dbReference type="PROSITE" id="PS50109">
    <property type="entry name" value="HIS_KIN"/>
    <property type="match status" value="1"/>
</dbReference>
<evidence type="ECO:0000256" key="2">
    <source>
        <dbReference type="ARBA" id="ARBA00012438"/>
    </source>
</evidence>
<dbReference type="InterPro" id="IPR035965">
    <property type="entry name" value="PAS-like_dom_sf"/>
</dbReference>
<dbReference type="PROSITE" id="PS50112">
    <property type="entry name" value="PAS"/>
    <property type="match status" value="1"/>
</dbReference>
<dbReference type="CDD" id="cd00130">
    <property type="entry name" value="PAS"/>
    <property type="match status" value="2"/>
</dbReference>
<evidence type="ECO:0000256" key="9">
    <source>
        <dbReference type="ARBA" id="ARBA00059827"/>
    </source>
</evidence>
<feature type="domain" description="PAS" evidence="12">
    <location>
        <begin position="8"/>
        <end position="61"/>
    </location>
</feature>
<dbReference type="CDD" id="cd00082">
    <property type="entry name" value="HisKA"/>
    <property type="match status" value="1"/>
</dbReference>
<reference evidence="13 14" key="1">
    <citation type="submission" date="2019-02" db="EMBL/GenBank/DDBJ databases">
        <title>Deep-cultivation of Planctomycetes and their phenomic and genomic characterization uncovers novel biology.</title>
        <authorList>
            <person name="Wiegand S."/>
            <person name="Jogler M."/>
            <person name="Boedeker C."/>
            <person name="Pinto D."/>
            <person name="Vollmers J."/>
            <person name="Rivas-Marin E."/>
            <person name="Kohn T."/>
            <person name="Peeters S.H."/>
            <person name="Heuer A."/>
            <person name="Rast P."/>
            <person name="Oberbeckmann S."/>
            <person name="Bunk B."/>
            <person name="Jeske O."/>
            <person name="Meyerdierks A."/>
            <person name="Storesund J.E."/>
            <person name="Kallscheuer N."/>
            <person name="Luecker S."/>
            <person name="Lage O.M."/>
            <person name="Pohl T."/>
            <person name="Merkel B.J."/>
            <person name="Hornburger P."/>
            <person name="Mueller R.-W."/>
            <person name="Bruemmer F."/>
            <person name="Labrenz M."/>
            <person name="Spormann A.M."/>
            <person name="Op den Camp H."/>
            <person name="Overmann J."/>
            <person name="Amann R."/>
            <person name="Jetten M.S.M."/>
            <person name="Mascher T."/>
            <person name="Medema M.H."/>
            <person name="Devos D.P."/>
            <person name="Kaster A.-K."/>
            <person name="Ovreas L."/>
            <person name="Rohde M."/>
            <person name="Galperin M.Y."/>
            <person name="Jogler C."/>
        </authorList>
    </citation>
    <scope>NUCLEOTIDE SEQUENCE [LARGE SCALE GENOMIC DNA]</scope>
    <source>
        <strain evidence="13 14">K23_9</strain>
    </source>
</reference>
<keyword evidence="5" id="KW-0547">Nucleotide-binding</keyword>
<keyword evidence="6" id="KW-0418">Kinase</keyword>
<evidence type="ECO:0000256" key="1">
    <source>
        <dbReference type="ARBA" id="ARBA00000085"/>
    </source>
</evidence>
<accession>A0A517NZY4</accession>
<comment type="function">
    <text evidence="9">Putative oxygen sensor; modulates the activity of FixJ, a transcriptional activator of nitrogen fixation fixK gene. FixL probably acts as a kinase that phosphorylates FixJ.</text>
</comment>
<dbReference type="InterPro" id="IPR036890">
    <property type="entry name" value="HATPase_C_sf"/>
</dbReference>
<dbReference type="PANTHER" id="PTHR43065">
    <property type="entry name" value="SENSOR HISTIDINE KINASE"/>
    <property type="match status" value="1"/>
</dbReference>
<dbReference type="InterPro" id="IPR004358">
    <property type="entry name" value="Sig_transdc_His_kin-like_C"/>
</dbReference>
<evidence type="ECO:0000256" key="3">
    <source>
        <dbReference type="ARBA" id="ARBA00022553"/>
    </source>
</evidence>
<dbReference type="Gene3D" id="3.30.565.10">
    <property type="entry name" value="Histidine kinase-like ATPase, C-terminal domain"/>
    <property type="match status" value="1"/>
</dbReference>
<evidence type="ECO:0000313" key="14">
    <source>
        <dbReference type="Proteomes" id="UP000319817"/>
    </source>
</evidence>
<protein>
    <recommendedName>
        <fullName evidence="10">Sensor protein FixL</fullName>
        <ecNumber evidence="2">2.7.13.3</ecNumber>
    </recommendedName>
</protein>
<evidence type="ECO:0000256" key="8">
    <source>
        <dbReference type="ARBA" id="ARBA00023012"/>
    </source>
</evidence>
<dbReference type="Proteomes" id="UP000319817">
    <property type="component" value="Chromosome"/>
</dbReference>
<evidence type="ECO:0000256" key="10">
    <source>
        <dbReference type="ARBA" id="ARBA00070616"/>
    </source>
</evidence>
<evidence type="ECO:0000313" key="13">
    <source>
        <dbReference type="EMBL" id="QDT12672.1"/>
    </source>
</evidence>
<dbReference type="FunFam" id="3.30.450.20:FF:000060">
    <property type="entry name" value="Sensor protein FixL"/>
    <property type="match status" value="1"/>
</dbReference>
<dbReference type="CDD" id="cd00075">
    <property type="entry name" value="HATPase"/>
    <property type="match status" value="1"/>
</dbReference>
<dbReference type="Pfam" id="PF13426">
    <property type="entry name" value="PAS_9"/>
    <property type="match status" value="1"/>
</dbReference>
<evidence type="ECO:0000256" key="4">
    <source>
        <dbReference type="ARBA" id="ARBA00022679"/>
    </source>
</evidence>
<dbReference type="Pfam" id="PF00989">
    <property type="entry name" value="PAS"/>
    <property type="match status" value="1"/>
</dbReference>
<dbReference type="Gene3D" id="3.30.450.20">
    <property type="entry name" value="PAS domain"/>
    <property type="match status" value="2"/>
</dbReference>
<keyword evidence="3" id="KW-0597">Phosphoprotein</keyword>
<evidence type="ECO:0000256" key="5">
    <source>
        <dbReference type="ARBA" id="ARBA00022741"/>
    </source>
</evidence>
<dbReference type="EMBL" id="CP036526">
    <property type="protein sequence ID" value="QDT12672.1"/>
    <property type="molecule type" value="Genomic_DNA"/>
</dbReference>
<dbReference type="SMART" id="SM00091">
    <property type="entry name" value="PAS"/>
    <property type="match status" value="2"/>
</dbReference>
<sequence length="478" mass="53277">MSEAISEREKQLEAILQTAADAIITIDESGVILSANPATERMFGYAVEELYGENVKILMPSPYQEEHDKYLSNYQETRHAKIIGIGREVVAKRKDGTTFPIDLAISEATVGSKRIFTGIIRDASDRKLAAVLQAELGRILESSLNEVFVFDAETLKFLNVNRGACHNIGYTLDDLRQMSPVDIKPYHTAETFSELILPLVNGQEDMLVFETEHCRKDGSHYDVEVHLQKTTYQGRPAFFAIILDITNRKQAEIRAAQAERLAAIGQVATSMAHESRNFLQRISCSAEMLLEIDKDDPDAIEEIACIQRAEKGLEHLLEELRQFAAPTNLERKRCSLQEIWRDAWLDVKANNKAARRVQFAEVTNNLDLHCDVDAFRVSQVFRNLFENSVAAFVGGVAAEIQVHCSNDGGRLTIAIRDNGPGLNSDQRRKVFEPFYTTKAKGTGLGMAIVKRIVEAHGGDIRLGADSLDGAEFVLTLPV</sequence>
<keyword evidence="14" id="KW-1185">Reference proteome</keyword>
<dbReference type="EC" id="2.7.13.3" evidence="2"/>
<evidence type="ECO:0000259" key="12">
    <source>
        <dbReference type="PROSITE" id="PS50112"/>
    </source>
</evidence>
<evidence type="ECO:0000259" key="11">
    <source>
        <dbReference type="PROSITE" id="PS50109"/>
    </source>
</evidence>
<dbReference type="InterPro" id="IPR013767">
    <property type="entry name" value="PAS_fold"/>
</dbReference>
<dbReference type="NCBIfam" id="TIGR00229">
    <property type="entry name" value="sensory_box"/>
    <property type="match status" value="2"/>
</dbReference>
<dbReference type="InterPro" id="IPR036097">
    <property type="entry name" value="HisK_dim/P_sf"/>
</dbReference>
<feature type="domain" description="Histidine kinase" evidence="11">
    <location>
        <begin position="270"/>
        <end position="478"/>
    </location>
</feature>
<dbReference type="SUPFAM" id="SSF47384">
    <property type="entry name" value="Homodimeric domain of signal transducing histidine kinase"/>
    <property type="match status" value="1"/>
</dbReference>
<dbReference type="Pfam" id="PF02518">
    <property type="entry name" value="HATPase_c"/>
    <property type="match status" value="1"/>
</dbReference>
<dbReference type="OrthoDB" id="236031at2"/>
<dbReference type="GO" id="GO:0000155">
    <property type="term" value="F:phosphorelay sensor kinase activity"/>
    <property type="evidence" value="ECO:0007669"/>
    <property type="project" value="InterPro"/>
</dbReference>
<dbReference type="GO" id="GO:0006355">
    <property type="term" value="P:regulation of DNA-templated transcription"/>
    <property type="evidence" value="ECO:0007669"/>
    <property type="project" value="InterPro"/>
</dbReference>
<name>A0A517NZY4_9BACT</name>
<dbReference type="SMART" id="SM00387">
    <property type="entry name" value="HATPase_c"/>
    <property type="match status" value="1"/>
</dbReference>
<proteinExistence type="predicted"/>
<evidence type="ECO:0000256" key="7">
    <source>
        <dbReference type="ARBA" id="ARBA00022840"/>
    </source>
</evidence>
<keyword evidence="8" id="KW-0902">Two-component regulatory system</keyword>
<dbReference type="Gene3D" id="1.10.287.130">
    <property type="match status" value="1"/>
</dbReference>
<dbReference type="InterPro" id="IPR005467">
    <property type="entry name" value="His_kinase_dom"/>
</dbReference>
<dbReference type="InterPro" id="IPR000014">
    <property type="entry name" value="PAS"/>
</dbReference>
<evidence type="ECO:0000256" key="6">
    <source>
        <dbReference type="ARBA" id="ARBA00022777"/>
    </source>
</evidence>
<dbReference type="SUPFAM" id="SSF55874">
    <property type="entry name" value="ATPase domain of HSP90 chaperone/DNA topoisomerase II/histidine kinase"/>
    <property type="match status" value="1"/>
</dbReference>
<comment type="catalytic activity">
    <reaction evidence="1">
        <text>ATP + protein L-histidine = ADP + protein N-phospho-L-histidine.</text>
        <dbReference type="EC" id="2.7.13.3"/>
    </reaction>
</comment>
<dbReference type="PANTHER" id="PTHR43065:SF10">
    <property type="entry name" value="PEROXIDE STRESS-ACTIVATED HISTIDINE KINASE MAK3"/>
    <property type="match status" value="1"/>
</dbReference>
<keyword evidence="7" id="KW-0067">ATP-binding</keyword>
<gene>
    <name evidence="13" type="primary">fixL_7</name>
    <name evidence="13" type="ORF">K239x_46840</name>
</gene>
<dbReference type="GO" id="GO:0005524">
    <property type="term" value="F:ATP binding"/>
    <property type="evidence" value="ECO:0007669"/>
    <property type="project" value="UniProtKB-KW"/>
</dbReference>
<dbReference type="SUPFAM" id="SSF55785">
    <property type="entry name" value="PYP-like sensor domain (PAS domain)"/>
    <property type="match status" value="2"/>
</dbReference>
<organism evidence="13 14">
    <name type="scientific">Stieleria marina</name>
    <dbReference type="NCBI Taxonomy" id="1930275"/>
    <lineage>
        <taxon>Bacteria</taxon>
        <taxon>Pseudomonadati</taxon>
        <taxon>Planctomycetota</taxon>
        <taxon>Planctomycetia</taxon>
        <taxon>Pirellulales</taxon>
        <taxon>Pirellulaceae</taxon>
        <taxon>Stieleria</taxon>
    </lineage>
</organism>
<keyword evidence="4 13" id="KW-0808">Transferase</keyword>
<dbReference type="InterPro" id="IPR003661">
    <property type="entry name" value="HisK_dim/P_dom"/>
</dbReference>
<dbReference type="RefSeq" id="WP_145420536.1">
    <property type="nucleotide sequence ID" value="NZ_CP036526.1"/>
</dbReference>